<organism evidence="3 4">
    <name type="scientific">Vasconcelosia minhoensis LEGE 07310</name>
    <dbReference type="NCBI Taxonomy" id="915328"/>
    <lineage>
        <taxon>Bacteria</taxon>
        <taxon>Bacillati</taxon>
        <taxon>Cyanobacteriota</taxon>
        <taxon>Cyanophyceae</taxon>
        <taxon>Nodosilineales</taxon>
        <taxon>Cymatolegaceae</taxon>
        <taxon>Vasconcelosia</taxon>
        <taxon>Vasconcelosia minhoensis</taxon>
    </lineage>
</organism>
<evidence type="ECO:0000313" key="4">
    <source>
        <dbReference type="Proteomes" id="UP000636505"/>
    </source>
</evidence>
<name>A0A8J7AYL8_9CYAN</name>
<protein>
    <submittedName>
        <fullName evidence="3">DUF1206 domain-containing protein</fullName>
    </submittedName>
</protein>
<evidence type="ECO:0000256" key="1">
    <source>
        <dbReference type="SAM" id="Phobius"/>
    </source>
</evidence>
<feature type="domain" description="DUF1206" evidence="2">
    <location>
        <begin position="31"/>
        <end position="97"/>
    </location>
</feature>
<feature type="transmembrane region" description="Helical" evidence="1">
    <location>
        <begin position="200"/>
        <end position="224"/>
    </location>
</feature>
<reference evidence="3" key="1">
    <citation type="submission" date="2020-10" db="EMBL/GenBank/DDBJ databases">
        <authorList>
            <person name="Castelo-Branco R."/>
            <person name="Eusebio N."/>
            <person name="Adriana R."/>
            <person name="Vieira A."/>
            <person name="Brugerolle De Fraissinette N."/>
            <person name="Rezende De Castro R."/>
            <person name="Schneider M.P."/>
            <person name="Vasconcelos V."/>
            <person name="Leao P.N."/>
        </authorList>
    </citation>
    <scope>NUCLEOTIDE SEQUENCE</scope>
    <source>
        <strain evidence="3">LEGE 07310</strain>
    </source>
</reference>
<keyword evidence="1" id="KW-1133">Transmembrane helix</keyword>
<accession>A0A8J7AYL8</accession>
<feature type="transmembrane region" description="Helical" evidence="1">
    <location>
        <begin position="254"/>
        <end position="275"/>
    </location>
</feature>
<proteinExistence type="predicted"/>
<feature type="domain" description="DUF1206" evidence="2">
    <location>
        <begin position="207"/>
        <end position="276"/>
    </location>
</feature>
<dbReference type="InterPro" id="IPR009597">
    <property type="entry name" value="DUF1206"/>
</dbReference>
<feature type="transmembrane region" description="Helical" evidence="1">
    <location>
        <begin position="72"/>
        <end position="93"/>
    </location>
</feature>
<keyword evidence="1" id="KW-0812">Transmembrane</keyword>
<feature type="transmembrane region" description="Helical" evidence="1">
    <location>
        <begin position="114"/>
        <end position="135"/>
    </location>
</feature>
<dbReference type="Pfam" id="PF06724">
    <property type="entry name" value="DUF1206"/>
    <property type="match status" value="3"/>
</dbReference>
<feature type="transmembrane region" description="Helical" evidence="1">
    <location>
        <begin position="155"/>
        <end position="179"/>
    </location>
</feature>
<gene>
    <name evidence="3" type="ORF">IQ241_23610</name>
</gene>
<dbReference type="Proteomes" id="UP000636505">
    <property type="component" value="Unassembled WGS sequence"/>
</dbReference>
<evidence type="ECO:0000313" key="3">
    <source>
        <dbReference type="EMBL" id="MBE9080238.1"/>
    </source>
</evidence>
<dbReference type="EMBL" id="JADEXG010000094">
    <property type="protein sequence ID" value="MBE9080238.1"/>
    <property type="molecule type" value="Genomic_DNA"/>
</dbReference>
<comment type="caution">
    <text evidence="3">The sequence shown here is derived from an EMBL/GenBank/DDBJ whole genome shotgun (WGS) entry which is preliminary data.</text>
</comment>
<dbReference type="RefSeq" id="WP_193911984.1">
    <property type="nucleotide sequence ID" value="NZ_JADEXG010000094.1"/>
</dbReference>
<sequence length="281" mass="30560">MTNVRFYIKVLQRLMKRLSSWWPVRWWFRSGYFAKGLLYGLIGLFAGQSALGGPVRILGAEGVFVQLARQPFGTLLIVALSVGLAGYAVWRLIQAVADPEHDRSLDGKAILQRLGYGISGMSYGSIAYGSLEFLLETWPQSDDTVEDVTVQVMAFPLGELLIEAGGVLVIAVGLTYIYGAVTGAYISEFKSSCDSRLKQLAVWLGQVGYIARGIAFTVIGGGLIKAGFFSSSASAGGLEKALEMLQSETYEASGLSLIAIGFLAYGLYTFFATFYRRFRQG</sequence>
<evidence type="ECO:0000259" key="2">
    <source>
        <dbReference type="Pfam" id="PF06724"/>
    </source>
</evidence>
<feature type="domain" description="DUF1206" evidence="2">
    <location>
        <begin position="114"/>
        <end position="182"/>
    </location>
</feature>
<dbReference type="AlphaFoldDB" id="A0A8J7AYL8"/>
<keyword evidence="1" id="KW-0472">Membrane</keyword>
<keyword evidence="4" id="KW-1185">Reference proteome</keyword>